<keyword evidence="1" id="KW-0175">Coiled coil</keyword>
<accession>A0A7J5ZRL8</accession>
<evidence type="ECO:0008006" key="4">
    <source>
        <dbReference type="Google" id="ProtNLM"/>
    </source>
</evidence>
<organism evidence="2 3">
    <name type="scientific">Ameiurus melas</name>
    <name type="common">Black bullhead</name>
    <name type="synonym">Silurus melas</name>
    <dbReference type="NCBI Taxonomy" id="219545"/>
    <lineage>
        <taxon>Eukaryota</taxon>
        <taxon>Metazoa</taxon>
        <taxon>Chordata</taxon>
        <taxon>Craniata</taxon>
        <taxon>Vertebrata</taxon>
        <taxon>Euteleostomi</taxon>
        <taxon>Actinopterygii</taxon>
        <taxon>Neopterygii</taxon>
        <taxon>Teleostei</taxon>
        <taxon>Ostariophysi</taxon>
        <taxon>Siluriformes</taxon>
        <taxon>Ictaluridae</taxon>
        <taxon>Ameiurus</taxon>
    </lineage>
</organism>
<comment type="caution">
    <text evidence="2">The sequence shown here is derived from an EMBL/GenBank/DDBJ whole genome shotgun (WGS) entry which is preliminary data.</text>
</comment>
<name>A0A7J5ZRL8_AMEME</name>
<reference evidence="2 3" key="1">
    <citation type="submission" date="2020-02" db="EMBL/GenBank/DDBJ databases">
        <title>A chromosome-scale genome assembly of the black bullhead catfish (Ameiurus melas).</title>
        <authorList>
            <person name="Wen M."/>
            <person name="Zham M."/>
            <person name="Cabau C."/>
            <person name="Klopp C."/>
            <person name="Donnadieu C."/>
            <person name="Roques C."/>
            <person name="Bouchez O."/>
            <person name="Lampietro C."/>
            <person name="Jouanno E."/>
            <person name="Herpin A."/>
            <person name="Louis A."/>
            <person name="Berthelot C."/>
            <person name="Parey E."/>
            <person name="Roest-Crollius H."/>
            <person name="Braasch I."/>
            <person name="Postlethwait J."/>
            <person name="Robinson-Rechavi M."/>
            <person name="Echchiki A."/>
            <person name="Begum T."/>
            <person name="Montfort J."/>
            <person name="Schartl M."/>
            <person name="Bobe J."/>
            <person name="Guiguen Y."/>
        </authorList>
    </citation>
    <scope>NUCLEOTIDE SEQUENCE [LARGE SCALE GENOMIC DNA]</scope>
    <source>
        <strain evidence="2">M_S1</strain>
        <tissue evidence="2">Blood</tissue>
    </source>
</reference>
<evidence type="ECO:0000313" key="2">
    <source>
        <dbReference type="EMBL" id="KAF4073302.1"/>
    </source>
</evidence>
<dbReference type="Proteomes" id="UP000593565">
    <property type="component" value="Unassembled WGS sequence"/>
</dbReference>
<dbReference type="PANTHER" id="PTHR34488:SF1">
    <property type="entry name" value="SI:CH211-245H14.1-RELATED"/>
    <property type="match status" value="1"/>
</dbReference>
<sequence>FGKTLKSHRSFIDRLTELIRLQEVDSVDKCDFILGFCPIVSRAGTDIEAAVKNLQSISDTKPTVLVVLHHTQQNCVVPNSSRAVHRKNMIAVDCLFHEDQGLLQCGKNNESLSKTSEYIKSLGKGLLIGVKIQEEAGKSYSELRNSFEKTDLQESKRSLHESYRDQQWKPNDPALQKARKRVQEMEKKQWETFQYLQAEWKSVLYEYLDTTEKTLAERDAELEQQKTELAERKLQLQEKNRHLTENTQTLQVKYKIIQEKDKQLNEVKGEYEKTRKS</sequence>
<dbReference type="PANTHER" id="PTHR34488">
    <property type="entry name" value="SI:CH211-245H14.1-RELATED"/>
    <property type="match status" value="1"/>
</dbReference>
<protein>
    <recommendedName>
        <fullName evidence="4">AIG1-type G domain-containing protein</fullName>
    </recommendedName>
</protein>
<gene>
    <name evidence="2" type="ORF">AMELA_G00257420</name>
</gene>
<feature type="non-terminal residue" evidence="2">
    <location>
        <position position="1"/>
    </location>
</feature>
<proteinExistence type="predicted"/>
<dbReference type="AlphaFoldDB" id="A0A7J5ZRL8"/>
<evidence type="ECO:0000313" key="3">
    <source>
        <dbReference type="Proteomes" id="UP000593565"/>
    </source>
</evidence>
<dbReference type="EMBL" id="JAAGNN010000024">
    <property type="protein sequence ID" value="KAF4073302.1"/>
    <property type="molecule type" value="Genomic_DNA"/>
</dbReference>
<keyword evidence="3" id="KW-1185">Reference proteome</keyword>
<feature type="coiled-coil region" evidence="1">
    <location>
        <begin position="208"/>
        <end position="277"/>
    </location>
</feature>
<evidence type="ECO:0000256" key="1">
    <source>
        <dbReference type="SAM" id="Coils"/>
    </source>
</evidence>